<dbReference type="SUPFAM" id="SSF56059">
    <property type="entry name" value="Glutathione synthetase ATP-binding domain-like"/>
    <property type="match status" value="1"/>
</dbReference>
<accession>A0A2C8FD12</accession>
<protein>
    <recommendedName>
        <fullName evidence="6">Phosphoenolpyruvate synthase</fullName>
        <ecNumber evidence="5">2.7.9.2</ecNumber>
    </recommendedName>
    <alternativeName>
        <fullName evidence="13">Pyruvate, water dikinase</fullName>
    </alternativeName>
</protein>
<evidence type="ECO:0000256" key="2">
    <source>
        <dbReference type="ARBA" id="ARBA00002988"/>
    </source>
</evidence>
<gene>
    <name evidence="18" type="ORF">DPRO_3425</name>
</gene>
<keyword evidence="18" id="KW-0670">Pyruvate</keyword>
<dbReference type="PANTHER" id="PTHR43030">
    <property type="entry name" value="PHOSPHOENOLPYRUVATE SYNTHASE"/>
    <property type="match status" value="1"/>
</dbReference>
<dbReference type="Gene3D" id="3.30.470.20">
    <property type="entry name" value="ATP-grasp fold, B domain"/>
    <property type="match status" value="1"/>
</dbReference>
<dbReference type="InterPro" id="IPR008279">
    <property type="entry name" value="PEP-util_enz_mobile_dom"/>
</dbReference>
<dbReference type="EC" id="2.7.9.2" evidence="5"/>
<name>A0A2C8FD12_9BACT</name>
<keyword evidence="10 18" id="KW-0418">Kinase</keyword>
<dbReference type="RefSeq" id="WP_097013079.1">
    <property type="nucleotide sequence ID" value="NZ_LT907975.1"/>
</dbReference>
<feature type="domain" description="Pyruvate phosphate dikinase AMP/ATP-binding" evidence="17">
    <location>
        <begin position="128"/>
        <end position="411"/>
    </location>
</feature>
<evidence type="ECO:0000259" key="17">
    <source>
        <dbReference type="Pfam" id="PF01326"/>
    </source>
</evidence>
<keyword evidence="8" id="KW-0479">Metal-binding</keyword>
<dbReference type="SUPFAM" id="SSF52009">
    <property type="entry name" value="Phosphohistidine domain"/>
    <property type="match status" value="1"/>
</dbReference>
<evidence type="ECO:0000313" key="18">
    <source>
        <dbReference type="EMBL" id="SOB60340.1"/>
    </source>
</evidence>
<organism evidence="18 19">
    <name type="scientific">Pseudodesulfovibrio profundus</name>
    <dbReference type="NCBI Taxonomy" id="57320"/>
    <lineage>
        <taxon>Bacteria</taxon>
        <taxon>Pseudomonadati</taxon>
        <taxon>Thermodesulfobacteriota</taxon>
        <taxon>Desulfovibrionia</taxon>
        <taxon>Desulfovibrionales</taxon>
        <taxon>Desulfovibrionaceae</taxon>
    </lineage>
</organism>
<evidence type="ECO:0000256" key="3">
    <source>
        <dbReference type="ARBA" id="ARBA00004742"/>
    </source>
</evidence>
<sequence>MQLTQLFKHWSYQVFAPGTLLRRKYEAFKSLLKHDAIALELIADLEELFYGEVLADRQRANHLAAKLSEAVSIMAGQLVEMNPTAYMDLQEYFRKIDFYVRMSLELEQPEVGPPYILSLEDAGAFPQLAGGKASNLGRASKVEGMPVPKGFVVTANAYNYFIDYNGLNDGIEECLRQMVVGDRDLLARLTLEVQEMILAGEVPEEIARGIRFGVSEIISGDDLIAVRSSALAEDGEISFAGQYASELNVPPNDVLEAYKRVLAGKYCPRAIAYRISNGLTDRDTAMATLVLPMVDAENAGVVYSKDPDCRGGNTIGVYGVRGLGEHLVDGSVSPGKANLSRGENPALSPECTPDTNGLPGEETLVRLGRLAMRLEEEFGKPQDIEWAEDVTGELYILQTRPLQAEREEAETTYEPLEVKPMQDGLERASTGVGCGEVYFAPTGESIARIPEGAVVVTPSLKPSLLTFISKMSAVISTTGSRASHFASVARETGVPVLVGQLDQELEAGQVVTVDGTGGAIYDGCVEAILTRARGEKFIPQRVIKQYEKVVPYTVKLNLTDPEGDNFNPEGCRSLHDVVRFCHEKAVGEMFSIVDKRGRGMYAAKRLKTDLPLVMYLLDLGKGLFDGCEKNKLVSPQDIKSRPMWALWYGLADSRVKWPEKLTHMDWETFDKMAGGIFSFDSKLLASYGLISEDYLHLMIRFGYHFSVVDTICGPDAGRNYINFRFKGGGAGFDQRLLRLQFIRKVLDEYGFETGTRGDMIDAKVARIDENTTRRLLARLGYLMAVTRLMDMSMQNEEQVDQEVQRFMDAAEHKDVRLEKD</sequence>
<evidence type="ECO:0000256" key="1">
    <source>
        <dbReference type="ARBA" id="ARBA00001946"/>
    </source>
</evidence>
<dbReference type="PANTHER" id="PTHR43030:SF1">
    <property type="entry name" value="PHOSPHOENOLPYRUVATE SYNTHASE"/>
    <property type="match status" value="1"/>
</dbReference>
<dbReference type="InterPro" id="IPR006319">
    <property type="entry name" value="PEP_synth"/>
</dbReference>
<evidence type="ECO:0000256" key="12">
    <source>
        <dbReference type="ARBA" id="ARBA00022842"/>
    </source>
</evidence>
<evidence type="ECO:0000256" key="14">
    <source>
        <dbReference type="ARBA" id="ARBA00047700"/>
    </source>
</evidence>
<comment type="cofactor">
    <cofactor evidence="1">
        <name>Mg(2+)</name>
        <dbReference type="ChEBI" id="CHEBI:18420"/>
    </cofactor>
</comment>
<evidence type="ECO:0000256" key="8">
    <source>
        <dbReference type="ARBA" id="ARBA00022723"/>
    </source>
</evidence>
<dbReference type="AlphaFoldDB" id="A0A2C8FD12"/>
<dbReference type="Pfam" id="PF00391">
    <property type="entry name" value="PEP-utilizers"/>
    <property type="match status" value="1"/>
</dbReference>
<dbReference type="InterPro" id="IPR002192">
    <property type="entry name" value="PPDK_AMP/ATP-bd"/>
</dbReference>
<keyword evidence="11" id="KW-0067">ATP-binding</keyword>
<proteinExistence type="inferred from homology"/>
<evidence type="ECO:0000256" key="10">
    <source>
        <dbReference type="ARBA" id="ARBA00022777"/>
    </source>
</evidence>
<dbReference type="GO" id="GO:0046872">
    <property type="term" value="F:metal ion binding"/>
    <property type="evidence" value="ECO:0007669"/>
    <property type="project" value="UniProtKB-KW"/>
</dbReference>
<keyword evidence="19" id="KW-1185">Reference proteome</keyword>
<evidence type="ECO:0000256" key="15">
    <source>
        <dbReference type="SAM" id="MobiDB-lite"/>
    </source>
</evidence>
<keyword evidence="7" id="KW-0808">Transferase</keyword>
<feature type="region of interest" description="Disordered" evidence="15">
    <location>
        <begin position="334"/>
        <end position="359"/>
    </location>
</feature>
<dbReference type="GO" id="GO:0005524">
    <property type="term" value="F:ATP binding"/>
    <property type="evidence" value="ECO:0007669"/>
    <property type="project" value="UniProtKB-KW"/>
</dbReference>
<evidence type="ECO:0000256" key="9">
    <source>
        <dbReference type="ARBA" id="ARBA00022741"/>
    </source>
</evidence>
<keyword evidence="9" id="KW-0547">Nucleotide-binding</keyword>
<dbReference type="InterPro" id="IPR013815">
    <property type="entry name" value="ATP_grasp_subdomain_1"/>
</dbReference>
<dbReference type="Pfam" id="PF01326">
    <property type="entry name" value="PPDK_N"/>
    <property type="match status" value="1"/>
</dbReference>
<dbReference type="OrthoDB" id="9760711at2"/>
<dbReference type="Gene3D" id="3.50.30.10">
    <property type="entry name" value="Phosphohistidine domain"/>
    <property type="match status" value="1"/>
</dbReference>
<evidence type="ECO:0000256" key="6">
    <source>
        <dbReference type="ARBA" id="ARBA00021623"/>
    </source>
</evidence>
<dbReference type="GO" id="GO:0008986">
    <property type="term" value="F:pyruvate, water dikinase activity"/>
    <property type="evidence" value="ECO:0007669"/>
    <property type="project" value="UniProtKB-EC"/>
</dbReference>
<dbReference type="EMBL" id="LT907975">
    <property type="protein sequence ID" value="SOB60340.1"/>
    <property type="molecule type" value="Genomic_DNA"/>
</dbReference>
<evidence type="ECO:0000313" key="19">
    <source>
        <dbReference type="Proteomes" id="UP000219215"/>
    </source>
</evidence>
<dbReference type="Proteomes" id="UP000219215">
    <property type="component" value="Chromosome DPRO"/>
</dbReference>
<evidence type="ECO:0000259" key="16">
    <source>
        <dbReference type="Pfam" id="PF00391"/>
    </source>
</evidence>
<comment type="similarity">
    <text evidence="4">Belongs to the PEP-utilizing enzyme family.</text>
</comment>
<feature type="domain" description="PEP-utilising enzyme mobile" evidence="16">
    <location>
        <begin position="449"/>
        <end position="518"/>
    </location>
</feature>
<evidence type="ECO:0000256" key="4">
    <source>
        <dbReference type="ARBA" id="ARBA00007837"/>
    </source>
</evidence>
<dbReference type="Gene3D" id="3.30.1490.20">
    <property type="entry name" value="ATP-grasp fold, A domain"/>
    <property type="match status" value="1"/>
</dbReference>
<comment type="catalytic activity">
    <reaction evidence="14">
        <text>pyruvate + ATP + H2O = phosphoenolpyruvate + AMP + phosphate + 2 H(+)</text>
        <dbReference type="Rhea" id="RHEA:11364"/>
        <dbReference type="ChEBI" id="CHEBI:15361"/>
        <dbReference type="ChEBI" id="CHEBI:15377"/>
        <dbReference type="ChEBI" id="CHEBI:15378"/>
        <dbReference type="ChEBI" id="CHEBI:30616"/>
        <dbReference type="ChEBI" id="CHEBI:43474"/>
        <dbReference type="ChEBI" id="CHEBI:58702"/>
        <dbReference type="ChEBI" id="CHEBI:456215"/>
        <dbReference type="EC" id="2.7.9.2"/>
    </reaction>
</comment>
<dbReference type="GO" id="GO:0006094">
    <property type="term" value="P:gluconeogenesis"/>
    <property type="evidence" value="ECO:0007669"/>
    <property type="project" value="UniProtKB-UniPathway"/>
</dbReference>
<keyword evidence="12" id="KW-0460">Magnesium</keyword>
<reference evidence="19" key="1">
    <citation type="submission" date="2017-09" db="EMBL/GenBank/DDBJ databases">
        <authorList>
            <person name="Regsiter A."/>
            <person name="William W."/>
        </authorList>
    </citation>
    <scope>NUCLEOTIDE SEQUENCE [LARGE SCALE GENOMIC DNA]</scope>
    <source>
        <strain evidence="19">500-1</strain>
    </source>
</reference>
<comment type="pathway">
    <text evidence="3">Carbohydrate biosynthesis; gluconeogenesis.</text>
</comment>
<dbReference type="InterPro" id="IPR036637">
    <property type="entry name" value="Phosphohistidine_dom_sf"/>
</dbReference>
<evidence type="ECO:0000256" key="13">
    <source>
        <dbReference type="ARBA" id="ARBA00033470"/>
    </source>
</evidence>
<comment type="function">
    <text evidence="2">Catalyzes the phosphorylation of pyruvate to phosphoenolpyruvate.</text>
</comment>
<dbReference type="KEGG" id="pprf:DPRO_3425"/>
<evidence type="ECO:0000256" key="7">
    <source>
        <dbReference type="ARBA" id="ARBA00022679"/>
    </source>
</evidence>
<evidence type="ECO:0000256" key="11">
    <source>
        <dbReference type="ARBA" id="ARBA00022840"/>
    </source>
</evidence>
<dbReference type="UniPathway" id="UPA00138"/>
<evidence type="ECO:0000256" key="5">
    <source>
        <dbReference type="ARBA" id="ARBA00011996"/>
    </source>
</evidence>